<dbReference type="RefSeq" id="WP_069835911.1">
    <property type="nucleotide sequence ID" value="NZ_MDGQ01000005.1"/>
</dbReference>
<protein>
    <recommendedName>
        <fullName evidence="2">histidine kinase</fullName>
        <ecNumber evidence="2">2.7.13.3</ecNumber>
    </recommendedName>
</protein>
<evidence type="ECO:0000256" key="7">
    <source>
        <dbReference type="ARBA" id="ARBA00022840"/>
    </source>
</evidence>
<evidence type="ECO:0000256" key="2">
    <source>
        <dbReference type="ARBA" id="ARBA00012438"/>
    </source>
</evidence>
<proteinExistence type="predicted"/>
<dbReference type="AlphaFoldDB" id="A0A1E5SZ72"/>
<dbReference type="Gene3D" id="1.20.5.1930">
    <property type="match status" value="1"/>
</dbReference>
<dbReference type="PANTHER" id="PTHR24421:SF10">
    <property type="entry name" value="NITRATE_NITRITE SENSOR PROTEIN NARQ"/>
    <property type="match status" value="1"/>
</dbReference>
<dbReference type="OrthoDB" id="9760839at2"/>
<keyword evidence="9" id="KW-0802">TPR repeat</keyword>
<dbReference type="PROSITE" id="PS50109">
    <property type="entry name" value="HIS_KIN"/>
    <property type="match status" value="1"/>
</dbReference>
<dbReference type="EC" id="2.7.13.3" evidence="2"/>
<sequence length="653" mass="75048">MTHIIILSICLTFNTIEQSNPSQQEEVLDSINSLHSKKKFKQLYDYVNAVDKSQFDQNSIYKYHYWYGESRRRQREYDSASFYFELAYNQAKSKDNFEWQTNSLDRRGSVFRARSAFDAAIVVYLKSLALKNSIEDKNRELIKSIALSHEFLGISYDRLSKFPEAIDHYKSALKFDSASNIKSRKEAILNNLGLAYFNWAKEIRTKPHIYGVEQILGRSNIIKNSLNCFYYLKRQELNTNGKIDLYQNLSAVFSELGSQDSVYYYANKSKKLILNSDASRLKLLTTYNSLGFYFLNQQKLDSARYFFNETEQRINNSKSNHDNLKMSLYSNLAIYHKHLNQYDSAYSYLSNYFILYSKNINEKSESEVNGFTELYHSENKDRQLASEMFSKQTAINAKKNTQIIAGSILFVVLGGLVFFIQRNKVIKVESKNLVLSYEQKVDKLLQEQETKALDAMIEGQEKERKHLAEELHDRLGSVLSAAKMHLEGGYDNGLAPEQFESVNKMLKQAIDDTRQISHNMLSGVLTKFGLEAALYDLKENVSSLDNLKVTLETKNLDKRLDIEKEVHLYRIVQELLSNTLRHANANKFDIKLQKDNTELLLHITDDGKGMDNINKASGIGLKNIASRAKKIGAKWNLTSSPGMGISATIILPI</sequence>
<name>A0A1E5SZ72_9BACT</name>
<evidence type="ECO:0000256" key="10">
    <source>
        <dbReference type="SAM" id="Phobius"/>
    </source>
</evidence>
<dbReference type="GO" id="GO:0016020">
    <property type="term" value="C:membrane"/>
    <property type="evidence" value="ECO:0007669"/>
    <property type="project" value="InterPro"/>
</dbReference>
<reference evidence="12 13" key="1">
    <citation type="submission" date="2016-08" db="EMBL/GenBank/DDBJ databases">
        <title>Draft genome of Fabibacter sp. strain SK-8.</title>
        <authorList>
            <person name="Wong S.-K."/>
            <person name="Hamasaki K."/>
            <person name="Yoshizawa S."/>
        </authorList>
    </citation>
    <scope>NUCLEOTIDE SEQUENCE [LARGE SCALE GENOMIC DNA]</scope>
    <source>
        <strain evidence="12 13">SK-8</strain>
    </source>
</reference>
<dbReference type="InterPro" id="IPR005467">
    <property type="entry name" value="His_kinase_dom"/>
</dbReference>
<dbReference type="Proteomes" id="UP000095552">
    <property type="component" value="Unassembled WGS sequence"/>
</dbReference>
<keyword evidence="5" id="KW-0547">Nucleotide-binding</keyword>
<dbReference type="STRING" id="1563681.BFP71_13075"/>
<dbReference type="Pfam" id="PF07730">
    <property type="entry name" value="HisKA_3"/>
    <property type="match status" value="1"/>
</dbReference>
<feature type="transmembrane region" description="Helical" evidence="10">
    <location>
        <begin position="403"/>
        <end position="420"/>
    </location>
</feature>
<keyword evidence="6" id="KW-0418">Kinase</keyword>
<gene>
    <name evidence="12" type="ORF">BFP71_13075</name>
</gene>
<accession>A0A1E5SZ72</accession>
<evidence type="ECO:0000256" key="5">
    <source>
        <dbReference type="ARBA" id="ARBA00022741"/>
    </source>
</evidence>
<dbReference type="EMBL" id="MDGQ01000005">
    <property type="protein sequence ID" value="OEK04406.1"/>
    <property type="molecule type" value="Genomic_DNA"/>
</dbReference>
<keyword evidence="10" id="KW-0812">Transmembrane</keyword>
<evidence type="ECO:0000259" key="11">
    <source>
        <dbReference type="PROSITE" id="PS50109"/>
    </source>
</evidence>
<comment type="catalytic activity">
    <reaction evidence="1">
        <text>ATP + protein L-histidine = ADP + protein N-phospho-L-histidine.</text>
        <dbReference type="EC" id="2.7.13.3"/>
    </reaction>
</comment>
<keyword evidence="4" id="KW-0808">Transferase</keyword>
<dbReference type="InterPro" id="IPR050482">
    <property type="entry name" value="Sensor_HK_TwoCompSys"/>
</dbReference>
<dbReference type="CDD" id="cd16917">
    <property type="entry name" value="HATPase_UhpB-NarQ-NarX-like"/>
    <property type="match status" value="1"/>
</dbReference>
<keyword evidence="13" id="KW-1185">Reference proteome</keyword>
<dbReference type="InterPro" id="IPR011990">
    <property type="entry name" value="TPR-like_helical_dom_sf"/>
</dbReference>
<keyword evidence="10" id="KW-1133">Transmembrane helix</keyword>
<dbReference type="InterPro" id="IPR019734">
    <property type="entry name" value="TPR_rpt"/>
</dbReference>
<evidence type="ECO:0000313" key="13">
    <source>
        <dbReference type="Proteomes" id="UP000095552"/>
    </source>
</evidence>
<dbReference type="InterPro" id="IPR036890">
    <property type="entry name" value="HATPase_C_sf"/>
</dbReference>
<evidence type="ECO:0000256" key="1">
    <source>
        <dbReference type="ARBA" id="ARBA00000085"/>
    </source>
</evidence>
<keyword evidence="3" id="KW-0597">Phosphoprotein</keyword>
<dbReference type="Gene3D" id="1.25.40.10">
    <property type="entry name" value="Tetratricopeptide repeat domain"/>
    <property type="match status" value="3"/>
</dbReference>
<evidence type="ECO:0000256" key="8">
    <source>
        <dbReference type="ARBA" id="ARBA00023012"/>
    </source>
</evidence>
<evidence type="ECO:0000256" key="3">
    <source>
        <dbReference type="ARBA" id="ARBA00022553"/>
    </source>
</evidence>
<dbReference type="Pfam" id="PF02518">
    <property type="entry name" value="HATPase_c"/>
    <property type="match status" value="1"/>
</dbReference>
<dbReference type="InterPro" id="IPR011712">
    <property type="entry name" value="Sig_transdc_His_kin_sub3_dim/P"/>
</dbReference>
<evidence type="ECO:0000256" key="4">
    <source>
        <dbReference type="ARBA" id="ARBA00022679"/>
    </source>
</evidence>
<dbReference type="SMART" id="SM00028">
    <property type="entry name" value="TPR"/>
    <property type="match status" value="4"/>
</dbReference>
<keyword evidence="10" id="KW-0472">Membrane</keyword>
<dbReference type="SUPFAM" id="SSF48452">
    <property type="entry name" value="TPR-like"/>
    <property type="match status" value="2"/>
</dbReference>
<dbReference type="InterPro" id="IPR003594">
    <property type="entry name" value="HATPase_dom"/>
</dbReference>
<dbReference type="GO" id="GO:0000155">
    <property type="term" value="F:phosphorelay sensor kinase activity"/>
    <property type="evidence" value="ECO:0007669"/>
    <property type="project" value="InterPro"/>
</dbReference>
<dbReference type="GO" id="GO:0046983">
    <property type="term" value="F:protein dimerization activity"/>
    <property type="evidence" value="ECO:0007669"/>
    <property type="project" value="InterPro"/>
</dbReference>
<dbReference type="Gene3D" id="3.30.565.10">
    <property type="entry name" value="Histidine kinase-like ATPase, C-terminal domain"/>
    <property type="match status" value="1"/>
</dbReference>
<dbReference type="PANTHER" id="PTHR24421">
    <property type="entry name" value="NITRATE/NITRITE SENSOR PROTEIN NARX-RELATED"/>
    <property type="match status" value="1"/>
</dbReference>
<evidence type="ECO:0000313" key="12">
    <source>
        <dbReference type="EMBL" id="OEK04406.1"/>
    </source>
</evidence>
<keyword evidence="8" id="KW-0902">Two-component regulatory system</keyword>
<comment type="caution">
    <text evidence="12">The sequence shown here is derived from an EMBL/GenBank/DDBJ whole genome shotgun (WGS) entry which is preliminary data.</text>
</comment>
<dbReference type="GO" id="GO:0005524">
    <property type="term" value="F:ATP binding"/>
    <property type="evidence" value="ECO:0007669"/>
    <property type="project" value="UniProtKB-KW"/>
</dbReference>
<evidence type="ECO:0000256" key="9">
    <source>
        <dbReference type="PROSITE-ProRule" id="PRU00339"/>
    </source>
</evidence>
<feature type="domain" description="Histidine kinase" evidence="11">
    <location>
        <begin position="466"/>
        <end position="653"/>
    </location>
</feature>
<feature type="repeat" description="TPR" evidence="9">
    <location>
        <begin position="146"/>
        <end position="179"/>
    </location>
</feature>
<dbReference type="PROSITE" id="PS50005">
    <property type="entry name" value="TPR"/>
    <property type="match status" value="1"/>
</dbReference>
<dbReference type="SUPFAM" id="SSF55874">
    <property type="entry name" value="ATPase domain of HSP90 chaperone/DNA topoisomerase II/histidine kinase"/>
    <property type="match status" value="1"/>
</dbReference>
<evidence type="ECO:0000256" key="6">
    <source>
        <dbReference type="ARBA" id="ARBA00022777"/>
    </source>
</evidence>
<keyword evidence="7" id="KW-0067">ATP-binding</keyword>
<organism evidence="12 13">
    <name type="scientific">Roseivirga misakiensis</name>
    <dbReference type="NCBI Taxonomy" id="1563681"/>
    <lineage>
        <taxon>Bacteria</taxon>
        <taxon>Pseudomonadati</taxon>
        <taxon>Bacteroidota</taxon>
        <taxon>Cytophagia</taxon>
        <taxon>Cytophagales</taxon>
        <taxon>Roseivirgaceae</taxon>
        <taxon>Roseivirga</taxon>
    </lineage>
</organism>